<sequence>MLDRKVSEMNRRSQQYFVSEPQVEEHVDPVLRGRESYADPVSQEYPFWVPGMEESALSLVLGEIHSEAYETMKQDLIEKEDSALEMGALNDSNNPAVGREVIENRANQPESQNLMLIRQAVKRIKELPQDSLDACSSDLRHQEMLVIADLSKVKPSLVGKEKSNAIRICVASVIALPSLETLQREKNNRAVVKDWYNRTMDGLKTMLKAFLLENPNTAELQNLLDHLVPWMRSEKFHERLRAVDISLYLLKAAVDHPEFCMSPEFPKLGVLIGLLALRIGDYVQEIGPQAMESLSFLYTLVRCQKEHKNNSMPIKAELHQRYKKCLGTYEPTRACENICTIIKELGQFLTPDQMTDLLLVAVENLREHHEDINEASRAILNAILKNFKHSLKTKVPEIVGRLHFQLSTISHPHKRQEVMMALCLLAHDFLEEVTTGLLNCQLPLDRNAVGMWRALAEMEVKRDICHLLDMLLKKLQERPRVTGKAASILPIAAASALFEVLCLTKCRDAVTRIFPRLLMALLVQVHYCTGLSLPHRNDFTPTWWVIRTIKLLLLKTGHVCELAIVELDGGWEMLASPEEHYRGVGRLARTMLHHGCSELWKILYLLVPFLERGDERHRLTALAFFVELLRMPQAKRLPQDYSVIRLTKGLTDLDPVVRALCVKGLIIMANWTGKEITIPVPAMINSLYGLDGRLVVEALADVETILSDLDEASFPGCITDPLQQLFDDDRESVRFAAISLFGSILKKVKKSQRLIKEEEILNSLVPLLLHLQEGNRDMAEKCKKALDECSRLMNWKLPKQVGSRKAWHSHQEDVDKICHYLVKKHEKNIQRFLLQSQIYFKSAEPCLRTAAATFIGFLVVHVDKRMTEEDLNIISNALDDLMHDPEASVCVFAAQARDRVLAVRWKLKYGLVQQSKADSNPADKHGWYPGPQSLPAPCSTSSRLLEGLRLWKAFARK</sequence>
<dbReference type="Gene3D" id="1.25.10.10">
    <property type="entry name" value="Leucine-rich Repeat Variant"/>
    <property type="match status" value="1"/>
</dbReference>
<reference evidence="5 6" key="1">
    <citation type="journal article" date="2012" name="Genome Biol.">
        <title>Sequencing three crocodilian genomes to illuminate the evolution of archosaurs and amniotes.</title>
        <authorList>
            <person name="St John J.A."/>
            <person name="Braun E.L."/>
            <person name="Isberg S.R."/>
            <person name="Miles L.G."/>
            <person name="Chong A.Y."/>
            <person name="Gongora J."/>
            <person name="Dalzell P."/>
            <person name="Moran C."/>
            <person name="Bed'hom B."/>
            <person name="Abzhanov A."/>
            <person name="Burgess S.C."/>
            <person name="Cooksey A.M."/>
            <person name="Castoe T.A."/>
            <person name="Crawford N.G."/>
            <person name="Densmore L.D."/>
            <person name="Drew J.C."/>
            <person name="Edwards S.V."/>
            <person name="Faircloth B.C."/>
            <person name="Fujita M.K."/>
            <person name="Greenwold M.J."/>
            <person name="Hoffmann F.G."/>
            <person name="Howard J.M."/>
            <person name="Iguchi T."/>
            <person name="Janes D.E."/>
            <person name="Khan S.Y."/>
            <person name="Kohno S."/>
            <person name="de Koning A.J."/>
            <person name="Lance S.L."/>
            <person name="McCarthy F.M."/>
            <person name="McCormack J.E."/>
            <person name="Merchant M.E."/>
            <person name="Peterson D.G."/>
            <person name="Pollock D.D."/>
            <person name="Pourmand N."/>
            <person name="Raney B.J."/>
            <person name="Roessler K.A."/>
            <person name="Sanford J.R."/>
            <person name="Sawyer R.H."/>
            <person name="Schmidt C.J."/>
            <person name="Triplett E.W."/>
            <person name="Tuberville T.D."/>
            <person name="Venegas-Anaya M."/>
            <person name="Howard J.T."/>
            <person name="Jarvis E.D."/>
            <person name="Guillette L.J.Jr."/>
            <person name="Glenn T.C."/>
            <person name="Green R.E."/>
            <person name="Ray D.A."/>
        </authorList>
    </citation>
    <scope>NUCLEOTIDE SEQUENCE [LARGE SCALE GENOMIC DNA]</scope>
    <source>
        <strain evidence="5">KSC_2009_1</strain>
    </source>
</reference>
<dbReference type="Pfam" id="PF23210">
    <property type="entry name" value="HEAT_Maestro_2"/>
    <property type="match status" value="1"/>
</dbReference>
<keyword evidence="1" id="KW-0677">Repeat</keyword>
<evidence type="ECO:0000256" key="1">
    <source>
        <dbReference type="ARBA" id="ARBA00022737"/>
    </source>
</evidence>
<keyword evidence="6" id="KW-1185">Reference proteome</keyword>
<dbReference type="GO" id="GO:0005737">
    <property type="term" value="C:cytoplasm"/>
    <property type="evidence" value="ECO:0007669"/>
    <property type="project" value="TreeGrafter"/>
</dbReference>
<dbReference type="STRING" id="8496.A0A151M4K8"/>
<dbReference type="Pfam" id="PF23227">
    <property type="entry name" value="HEAT_MROH2B_C"/>
    <property type="match status" value="1"/>
</dbReference>
<dbReference type="OrthoDB" id="1884734at2759"/>
<evidence type="ECO:0000259" key="2">
    <source>
        <dbReference type="Pfam" id="PF21047"/>
    </source>
</evidence>
<dbReference type="EMBL" id="AKHW03006631">
    <property type="protein sequence ID" value="KYO19411.1"/>
    <property type="molecule type" value="Genomic_DNA"/>
</dbReference>
<dbReference type="Proteomes" id="UP000050525">
    <property type="component" value="Unassembled WGS sequence"/>
</dbReference>
<accession>A0A151M4K8</accession>
<dbReference type="PANTHER" id="PTHR23120:SF17">
    <property type="entry name" value="MAESTRO HEAT-LIKE REPEAT-CONTAINING PROTEIN FAMILY MEMBER 7"/>
    <property type="match status" value="1"/>
</dbReference>
<dbReference type="AlphaFoldDB" id="A0A151M4K8"/>
<dbReference type="InterPro" id="IPR011989">
    <property type="entry name" value="ARM-like"/>
</dbReference>
<evidence type="ECO:0000313" key="5">
    <source>
        <dbReference type="EMBL" id="KYO19411.1"/>
    </source>
</evidence>
<dbReference type="InterPro" id="IPR048465">
    <property type="entry name" value="Maestro-like_HEAT"/>
</dbReference>
<evidence type="ECO:0000313" key="6">
    <source>
        <dbReference type="Proteomes" id="UP000050525"/>
    </source>
</evidence>
<feature type="domain" description="Maestro/Maestro-like HEAT-repeats" evidence="4">
    <location>
        <begin position="644"/>
        <end position="898"/>
    </location>
</feature>
<dbReference type="InterPro" id="IPR055408">
    <property type="entry name" value="HEAT_MROH2B-like"/>
</dbReference>
<dbReference type="SUPFAM" id="SSF48371">
    <property type="entry name" value="ARM repeat"/>
    <property type="match status" value="1"/>
</dbReference>
<dbReference type="KEGG" id="amj:106737499"/>
<dbReference type="InterPro" id="IPR016024">
    <property type="entry name" value="ARM-type_fold"/>
</dbReference>
<organism evidence="5 6">
    <name type="scientific">Alligator mississippiensis</name>
    <name type="common">American alligator</name>
    <dbReference type="NCBI Taxonomy" id="8496"/>
    <lineage>
        <taxon>Eukaryota</taxon>
        <taxon>Metazoa</taxon>
        <taxon>Chordata</taxon>
        <taxon>Craniata</taxon>
        <taxon>Vertebrata</taxon>
        <taxon>Euteleostomi</taxon>
        <taxon>Archelosauria</taxon>
        <taxon>Archosauria</taxon>
        <taxon>Crocodylia</taxon>
        <taxon>Alligatoridae</taxon>
        <taxon>Alligatorinae</taxon>
        <taxon>Alligator</taxon>
    </lineage>
</organism>
<feature type="domain" description="Maestro-like HEAT-repeats" evidence="2">
    <location>
        <begin position="237"/>
        <end position="459"/>
    </location>
</feature>
<protein>
    <submittedName>
        <fullName evidence="5">Maestro heat-like repeat-containing protein family member 7</fullName>
    </submittedName>
</protein>
<gene>
    <name evidence="5" type="primary">MROH7</name>
    <name evidence="5" type="ORF">Y1Q_0003545</name>
</gene>
<dbReference type="Pfam" id="PF21047">
    <property type="entry name" value="HEAT_Maestro"/>
    <property type="match status" value="1"/>
</dbReference>
<evidence type="ECO:0000259" key="4">
    <source>
        <dbReference type="Pfam" id="PF23227"/>
    </source>
</evidence>
<feature type="domain" description="MROH2B-like HEAT-repeats" evidence="3">
    <location>
        <begin position="111"/>
        <end position="212"/>
    </location>
</feature>
<name>A0A151M4K8_ALLMI</name>
<dbReference type="InterPro" id="IPR045206">
    <property type="entry name" value="Maestro_heat-like_prot"/>
</dbReference>
<dbReference type="PANTHER" id="PTHR23120">
    <property type="entry name" value="MAESTRO-RELATED HEAT DOMAIN-CONTAINING"/>
    <property type="match status" value="1"/>
</dbReference>
<evidence type="ECO:0000259" key="3">
    <source>
        <dbReference type="Pfam" id="PF23210"/>
    </source>
</evidence>
<comment type="caution">
    <text evidence="5">The sequence shown here is derived from an EMBL/GenBank/DDBJ whole genome shotgun (WGS) entry which is preliminary data.</text>
</comment>
<proteinExistence type="predicted"/>
<dbReference type="InterPro" id="IPR055406">
    <property type="entry name" value="HEAT_Maestro"/>
</dbReference>